<accession>A0A0K0D184</accession>
<protein>
    <submittedName>
        <fullName evidence="2">HTH_OrfB_IS605 domain-containing protein</fullName>
    </submittedName>
</protein>
<dbReference type="AlphaFoldDB" id="A0A0K0D184"/>
<reference evidence="2" key="2">
    <citation type="submission" date="2017-02" db="UniProtKB">
        <authorList>
            <consortium name="WormBaseParasite"/>
        </authorList>
    </citation>
    <scope>IDENTIFICATION</scope>
</reference>
<proteinExistence type="predicted"/>
<evidence type="ECO:0000313" key="2">
    <source>
        <dbReference type="WBParaSite" id="ACAC_0000382901-mRNA-1"/>
    </source>
</evidence>
<dbReference type="WBParaSite" id="ACAC_0000382901-mRNA-1">
    <property type="protein sequence ID" value="ACAC_0000382901-mRNA-1"/>
    <property type="gene ID" value="ACAC_0000382901"/>
</dbReference>
<evidence type="ECO:0000313" key="1">
    <source>
        <dbReference type="Proteomes" id="UP000035642"/>
    </source>
</evidence>
<keyword evidence="1" id="KW-1185">Reference proteome</keyword>
<name>A0A0K0D184_ANGCA</name>
<dbReference type="Proteomes" id="UP000035642">
    <property type="component" value="Unassembled WGS sequence"/>
</dbReference>
<reference evidence="1" key="1">
    <citation type="submission" date="2012-09" db="EMBL/GenBank/DDBJ databases">
        <authorList>
            <person name="Martin A.A."/>
        </authorList>
    </citation>
    <scope>NUCLEOTIDE SEQUENCE</scope>
</reference>
<sequence>MPLMKETPEATNGPFALSKYVLVKQSMQSDLRLKHRDIRKTIECGWGRWCYNFALIEVVVNVDMTIFAKPKNLVFHI</sequence>
<organism evidence="1 2">
    <name type="scientific">Angiostrongylus cantonensis</name>
    <name type="common">Rat lungworm</name>
    <dbReference type="NCBI Taxonomy" id="6313"/>
    <lineage>
        <taxon>Eukaryota</taxon>
        <taxon>Metazoa</taxon>
        <taxon>Ecdysozoa</taxon>
        <taxon>Nematoda</taxon>
        <taxon>Chromadorea</taxon>
        <taxon>Rhabditida</taxon>
        <taxon>Rhabditina</taxon>
        <taxon>Rhabditomorpha</taxon>
        <taxon>Strongyloidea</taxon>
        <taxon>Metastrongylidae</taxon>
        <taxon>Angiostrongylus</taxon>
    </lineage>
</organism>